<evidence type="ECO:0000256" key="6">
    <source>
        <dbReference type="ARBA" id="ARBA00023015"/>
    </source>
</evidence>
<keyword evidence="4" id="KW-0862">Zinc</keyword>
<keyword evidence="9" id="KW-0539">Nucleus</keyword>
<comment type="similarity">
    <text evidence="10">Belongs to the SGF11 family.</text>
</comment>
<evidence type="ECO:0000256" key="1">
    <source>
        <dbReference type="ARBA" id="ARBA00004123"/>
    </source>
</evidence>
<evidence type="ECO:0000256" key="10">
    <source>
        <dbReference type="RuleBase" id="RU261113"/>
    </source>
</evidence>
<dbReference type="Proteomes" id="UP000278143">
    <property type="component" value="Unassembled WGS sequence"/>
</dbReference>
<evidence type="ECO:0000256" key="11">
    <source>
        <dbReference type="SAM" id="MobiDB-lite"/>
    </source>
</evidence>
<dbReference type="AlphaFoldDB" id="A0A4P9Z5M8"/>
<dbReference type="InterPro" id="IPR013246">
    <property type="entry name" value="SAGA_su_Sgf11"/>
</dbReference>
<dbReference type="Gene3D" id="3.30.160.60">
    <property type="entry name" value="Classic Zinc Finger"/>
    <property type="match status" value="1"/>
</dbReference>
<keyword evidence="2" id="KW-0479">Metal-binding</keyword>
<keyword evidence="13" id="KW-1185">Reference proteome</keyword>
<evidence type="ECO:0000256" key="7">
    <source>
        <dbReference type="ARBA" id="ARBA00023159"/>
    </source>
</evidence>
<gene>
    <name evidence="12" type="ORF">SYNPS1DRAFT_26588</name>
</gene>
<dbReference type="GO" id="GO:0006325">
    <property type="term" value="P:chromatin organization"/>
    <property type="evidence" value="ECO:0007669"/>
    <property type="project" value="UniProtKB-KW"/>
</dbReference>
<proteinExistence type="inferred from homology"/>
<evidence type="ECO:0000313" key="13">
    <source>
        <dbReference type="Proteomes" id="UP000278143"/>
    </source>
</evidence>
<evidence type="ECO:0000256" key="5">
    <source>
        <dbReference type="ARBA" id="ARBA00022853"/>
    </source>
</evidence>
<dbReference type="OrthoDB" id="21557at2759"/>
<keyword evidence="3" id="KW-0863">Zinc-finger</keyword>
<keyword evidence="8" id="KW-0804">Transcription</keyword>
<sequence length="185" mass="19971">MSDITRKPISGNIKEAVSDLVTELLDECVLDAVVVAHREARLAAAKCGICRTRCRAFASTPGLDIFGQKPLPDTQEIVECSQCKRQFVASRYAPHLEKCLGIAGRNAARAGSRRGTPILDRSGSTPHSTHNGHGGYASSSHASHAGHMTRPSSHMLDHRVQTHRPALASRQARRSTTDTSPALQM</sequence>
<dbReference type="Pfam" id="PF08209">
    <property type="entry name" value="Sgf11"/>
    <property type="match status" value="1"/>
</dbReference>
<evidence type="ECO:0000256" key="4">
    <source>
        <dbReference type="ARBA" id="ARBA00022833"/>
    </source>
</evidence>
<evidence type="ECO:0000256" key="8">
    <source>
        <dbReference type="ARBA" id="ARBA00023163"/>
    </source>
</evidence>
<evidence type="ECO:0000256" key="9">
    <source>
        <dbReference type="ARBA" id="ARBA00023242"/>
    </source>
</evidence>
<evidence type="ECO:0000256" key="3">
    <source>
        <dbReference type="ARBA" id="ARBA00022771"/>
    </source>
</evidence>
<feature type="compositionally biased region" description="Low complexity" evidence="11">
    <location>
        <begin position="136"/>
        <end position="146"/>
    </location>
</feature>
<keyword evidence="7 10" id="KW-0010">Activator</keyword>
<reference evidence="13" key="1">
    <citation type="journal article" date="2018" name="Nat. Microbiol.">
        <title>Leveraging single-cell genomics to expand the fungal tree of life.</title>
        <authorList>
            <person name="Ahrendt S.R."/>
            <person name="Quandt C.A."/>
            <person name="Ciobanu D."/>
            <person name="Clum A."/>
            <person name="Salamov A."/>
            <person name="Andreopoulos B."/>
            <person name="Cheng J.F."/>
            <person name="Woyke T."/>
            <person name="Pelin A."/>
            <person name="Henrissat B."/>
            <person name="Reynolds N.K."/>
            <person name="Benny G.L."/>
            <person name="Smith M.E."/>
            <person name="James T.Y."/>
            <person name="Grigoriev I.V."/>
        </authorList>
    </citation>
    <scope>NUCLEOTIDE SEQUENCE [LARGE SCALE GENOMIC DNA]</scope>
    <source>
        <strain evidence="13">Benny S71-1</strain>
    </source>
</reference>
<dbReference type="PANTHER" id="PTHR47674">
    <property type="entry name" value="SAGA-ASSOCIATED FACTOR 11"/>
    <property type="match status" value="1"/>
</dbReference>
<evidence type="ECO:0000313" key="12">
    <source>
        <dbReference type="EMBL" id="RKP27768.1"/>
    </source>
</evidence>
<evidence type="ECO:0000256" key="2">
    <source>
        <dbReference type="ARBA" id="ARBA00022723"/>
    </source>
</evidence>
<keyword evidence="5" id="KW-0156">Chromatin regulator</keyword>
<comment type="subcellular location">
    <subcellularLocation>
        <location evidence="1 10">Nucleus</location>
    </subcellularLocation>
</comment>
<dbReference type="GO" id="GO:0070461">
    <property type="term" value="C:SAGA-type complex"/>
    <property type="evidence" value="ECO:0007669"/>
    <property type="project" value="UniProtKB-ARBA"/>
</dbReference>
<dbReference type="PANTHER" id="PTHR47674:SF3">
    <property type="entry name" value="SAGA-ASSOCIATED FACTOR 11"/>
    <property type="match status" value="1"/>
</dbReference>
<dbReference type="GO" id="GO:0005634">
    <property type="term" value="C:nucleus"/>
    <property type="evidence" value="ECO:0007669"/>
    <property type="project" value="UniProtKB-SubCell"/>
</dbReference>
<feature type="region of interest" description="Disordered" evidence="11">
    <location>
        <begin position="110"/>
        <end position="185"/>
    </location>
</feature>
<organism evidence="12 13">
    <name type="scientific">Syncephalis pseudoplumigaleata</name>
    <dbReference type="NCBI Taxonomy" id="1712513"/>
    <lineage>
        <taxon>Eukaryota</taxon>
        <taxon>Fungi</taxon>
        <taxon>Fungi incertae sedis</taxon>
        <taxon>Zoopagomycota</taxon>
        <taxon>Zoopagomycotina</taxon>
        <taxon>Zoopagomycetes</taxon>
        <taxon>Zoopagales</taxon>
        <taxon>Piptocephalidaceae</taxon>
        <taxon>Syncephalis</taxon>
    </lineage>
</organism>
<name>A0A4P9Z5M8_9FUNG</name>
<accession>A0A4P9Z5M8</accession>
<protein>
    <recommendedName>
        <fullName evidence="10">SAGA-associated factor 11</fullName>
    </recommendedName>
</protein>
<keyword evidence="6" id="KW-0805">Transcription regulation</keyword>
<dbReference type="EMBL" id="KZ989154">
    <property type="protein sequence ID" value="RKP27768.1"/>
    <property type="molecule type" value="Genomic_DNA"/>
</dbReference>
<dbReference type="GO" id="GO:0008270">
    <property type="term" value="F:zinc ion binding"/>
    <property type="evidence" value="ECO:0007669"/>
    <property type="project" value="UniProtKB-KW"/>
</dbReference>
<feature type="compositionally biased region" description="Polar residues" evidence="11">
    <location>
        <begin position="122"/>
        <end position="131"/>
    </location>
</feature>